<sequence length="133" mass="14578" precursor="true">MGKPKILGLAVSNLASKPATIEYPKEPTPVEEDFRGRHYADLSKCTGCSLCSIECPADAIKMTPIPEGYDVPKSNPRRIYPLIDYGKCVYCYRCISVCPFNAYIHTNEYRLADHVISDSSGLSLSTLGKGGVK</sequence>
<evidence type="ECO:0000256" key="3">
    <source>
        <dbReference type="ARBA" id="ARBA00022737"/>
    </source>
</evidence>
<evidence type="ECO:0000256" key="5">
    <source>
        <dbReference type="ARBA" id="ARBA00023014"/>
    </source>
</evidence>
<evidence type="ECO:0000256" key="1">
    <source>
        <dbReference type="ARBA" id="ARBA00022485"/>
    </source>
</evidence>
<reference evidence="8" key="1">
    <citation type="submission" date="2010-11" db="EMBL/GenBank/DDBJ databases">
        <title>The complete genome of Desulfurococcus mucosus DSM 2162.</title>
        <authorList>
            <consortium name="US DOE Joint Genome Institute (JGI-PGF)"/>
            <person name="Lucas S."/>
            <person name="Copeland A."/>
            <person name="Lapidus A."/>
            <person name="Bruce D."/>
            <person name="Goodwin L."/>
            <person name="Pitluck S."/>
            <person name="Kyrpides N."/>
            <person name="Mavromatis K."/>
            <person name="Pagani I."/>
            <person name="Ivanova N."/>
            <person name="Ovchinnikova G."/>
            <person name="Chertkov O."/>
            <person name="Held B."/>
            <person name="Brettin T."/>
            <person name="Detter J.C."/>
            <person name="Tapia R."/>
            <person name="Han C."/>
            <person name="Land M."/>
            <person name="Hauser L."/>
            <person name="Markowitz V."/>
            <person name="Cheng J.-F."/>
            <person name="Hugenholtz P."/>
            <person name="Woyke T."/>
            <person name="Wu D."/>
            <person name="Wirth R."/>
            <person name="Bilek Y."/>
            <person name="Hader T."/>
            <person name="Klenk H.-P."/>
            <person name="Eisen J.A."/>
        </authorList>
    </citation>
    <scope>NUCLEOTIDE SEQUENCE [LARGE SCALE GENOMIC DNA]</scope>
    <source>
        <strain evidence="8">ATCC 35584 / DSM 2162 / JCM 9187 / O7/1</strain>
    </source>
</reference>
<dbReference type="KEGG" id="dmu:Desmu_0815"/>
<keyword evidence="1" id="KW-0004">4Fe-4S</keyword>
<evidence type="ECO:0000313" key="7">
    <source>
        <dbReference type="EMBL" id="ADV65119.1"/>
    </source>
</evidence>
<dbReference type="GO" id="GO:0016020">
    <property type="term" value="C:membrane"/>
    <property type="evidence" value="ECO:0007669"/>
    <property type="project" value="InterPro"/>
</dbReference>
<keyword evidence="3" id="KW-0677">Repeat</keyword>
<dbReference type="EMBL" id="CP002363">
    <property type="protein sequence ID" value="ADV65119.1"/>
    <property type="molecule type" value="Genomic_DNA"/>
</dbReference>
<accession>E8R9E3</accession>
<dbReference type="GO" id="GO:0003954">
    <property type="term" value="F:NADH dehydrogenase activity"/>
    <property type="evidence" value="ECO:0007669"/>
    <property type="project" value="TreeGrafter"/>
</dbReference>
<dbReference type="Pfam" id="PF12838">
    <property type="entry name" value="Fer4_7"/>
    <property type="match status" value="1"/>
</dbReference>
<evidence type="ECO:0000256" key="2">
    <source>
        <dbReference type="ARBA" id="ARBA00022723"/>
    </source>
</evidence>
<organism evidence="7 8">
    <name type="scientific">Desulfurococcus mucosus (strain ATCC 35584 / DSM 2162 / JCM 9187 / O7/1)</name>
    <dbReference type="NCBI Taxonomy" id="765177"/>
    <lineage>
        <taxon>Archaea</taxon>
        <taxon>Thermoproteota</taxon>
        <taxon>Thermoprotei</taxon>
        <taxon>Desulfurococcales</taxon>
        <taxon>Desulfurococcaceae</taxon>
        <taxon>Desulfurococcus</taxon>
    </lineage>
</organism>
<dbReference type="Gene3D" id="3.30.70.3270">
    <property type="match status" value="1"/>
</dbReference>
<evidence type="ECO:0000313" key="8">
    <source>
        <dbReference type="Proteomes" id="UP000001068"/>
    </source>
</evidence>
<dbReference type="PROSITE" id="PS51379">
    <property type="entry name" value="4FE4S_FER_2"/>
    <property type="match status" value="2"/>
</dbReference>
<protein>
    <submittedName>
        <fullName evidence="7">NADH-ubiquinone oxidoreductase, subunit I</fullName>
    </submittedName>
</protein>
<keyword evidence="4" id="KW-0408">Iron</keyword>
<dbReference type="eggNOG" id="arCOG01543">
    <property type="taxonomic scope" value="Archaea"/>
</dbReference>
<reference evidence="7 8" key="2">
    <citation type="journal article" date="2011" name="Stand. Genomic Sci.">
        <title>Complete genome sequence of Desulfurococcus mucosus type strain (O7/1).</title>
        <authorList>
            <person name="Wirth R."/>
            <person name="Chertkov O."/>
            <person name="Held B."/>
            <person name="Lapidus A."/>
            <person name="Nolan M."/>
            <person name="Lucas S."/>
            <person name="Hammon N."/>
            <person name="Deshpande S."/>
            <person name="Cheng J.F."/>
            <person name="Tapia R."/>
            <person name="Han C."/>
            <person name="Goodwin L."/>
            <person name="Pitluck S."/>
            <person name="Liolios K."/>
            <person name="Ioanna P."/>
            <person name="Ivanova N."/>
            <person name="Mavromatis K."/>
            <person name="Mikhailova N."/>
            <person name="Pati A."/>
            <person name="Chen A."/>
            <person name="Palaniappan K."/>
            <person name="Land M."/>
            <person name="Hauser L."/>
            <person name="Chang Y.J."/>
            <person name="Jeffries C.D."/>
            <person name="Bilek Y."/>
            <person name="Hader T."/>
            <person name="Rohde M."/>
            <person name="Spring S."/>
            <person name="Sikorski J."/>
            <person name="Goker M."/>
            <person name="Woyke T."/>
            <person name="Bristow J."/>
            <person name="Eisen J.A."/>
            <person name="Markowitz V."/>
            <person name="Hugenholtz P."/>
            <person name="Kyrpides N.C."/>
            <person name="Klenk H.P."/>
        </authorList>
    </citation>
    <scope>NUCLEOTIDE SEQUENCE [LARGE SCALE GENOMIC DNA]</scope>
    <source>
        <strain evidence="8">ATCC 35584 / DSM 2162 / JCM 9187 / O7/1</strain>
    </source>
</reference>
<keyword evidence="8" id="KW-1185">Reference proteome</keyword>
<dbReference type="SUPFAM" id="SSF54862">
    <property type="entry name" value="4Fe-4S ferredoxins"/>
    <property type="match status" value="1"/>
</dbReference>
<name>E8R9E3_DESM0</name>
<dbReference type="RefSeq" id="WP_013562341.1">
    <property type="nucleotide sequence ID" value="NC_014961.1"/>
</dbReference>
<gene>
    <name evidence="7" type="ordered locus">Desmu_0815</name>
</gene>
<dbReference type="InterPro" id="IPR017896">
    <property type="entry name" value="4Fe4S_Fe-S-bd"/>
</dbReference>
<proteinExistence type="predicted"/>
<keyword evidence="7" id="KW-0830">Ubiquinone</keyword>
<dbReference type="AlphaFoldDB" id="E8R9E3"/>
<dbReference type="HOGENOM" id="CLU_067218_4_5_2"/>
<feature type="domain" description="4Fe-4S ferredoxin-type" evidence="6">
    <location>
        <begin position="36"/>
        <end position="65"/>
    </location>
</feature>
<dbReference type="GO" id="GO:0009060">
    <property type="term" value="P:aerobic respiration"/>
    <property type="evidence" value="ECO:0007669"/>
    <property type="project" value="TreeGrafter"/>
</dbReference>
<dbReference type="PROSITE" id="PS00198">
    <property type="entry name" value="4FE4S_FER_1"/>
    <property type="match status" value="2"/>
</dbReference>
<dbReference type="PANTHER" id="PTHR10849:SF35">
    <property type="entry name" value="FORMATE HYDROGENLYASE SUBUNIT 6-RELATED"/>
    <property type="match status" value="1"/>
</dbReference>
<dbReference type="InterPro" id="IPR010226">
    <property type="entry name" value="NADH_quinone_OxRdtase_chainI"/>
</dbReference>
<dbReference type="OrthoDB" id="23833at2157"/>
<dbReference type="Proteomes" id="UP000001068">
    <property type="component" value="Chromosome"/>
</dbReference>
<dbReference type="STRING" id="765177.Desmu_0815"/>
<keyword evidence="2" id="KW-0479">Metal-binding</keyword>
<dbReference type="PANTHER" id="PTHR10849">
    <property type="entry name" value="NADH DEHYDROGENASE UBIQUINONE IRON-SULFUR PROTEIN 8, MITOCHONDRIAL"/>
    <property type="match status" value="1"/>
</dbReference>
<feature type="domain" description="4Fe-4S ferredoxin-type" evidence="6">
    <location>
        <begin position="79"/>
        <end position="108"/>
    </location>
</feature>
<dbReference type="GeneID" id="10153511"/>
<evidence type="ECO:0000256" key="4">
    <source>
        <dbReference type="ARBA" id="ARBA00023004"/>
    </source>
</evidence>
<dbReference type="GO" id="GO:0051539">
    <property type="term" value="F:4 iron, 4 sulfur cluster binding"/>
    <property type="evidence" value="ECO:0007669"/>
    <property type="project" value="UniProtKB-KW"/>
</dbReference>
<evidence type="ECO:0000259" key="6">
    <source>
        <dbReference type="PROSITE" id="PS51379"/>
    </source>
</evidence>
<dbReference type="InterPro" id="IPR017900">
    <property type="entry name" value="4Fe4S_Fe_S_CS"/>
</dbReference>
<dbReference type="GO" id="GO:0046872">
    <property type="term" value="F:metal ion binding"/>
    <property type="evidence" value="ECO:0007669"/>
    <property type="project" value="UniProtKB-KW"/>
</dbReference>
<keyword evidence="5" id="KW-0411">Iron-sulfur</keyword>